<accession>W7J464</accession>
<dbReference type="Proteomes" id="UP000019277">
    <property type="component" value="Unassembled WGS sequence"/>
</dbReference>
<comment type="caution">
    <text evidence="1">The sequence shown here is derived from an EMBL/GenBank/DDBJ whole genome shotgun (WGS) entry which is preliminary data.</text>
</comment>
<dbReference type="AlphaFoldDB" id="W7J464"/>
<name>W7J464_9PSEU</name>
<organism evidence="1 2">
    <name type="scientific">Actinokineospora spheciospongiae</name>
    <dbReference type="NCBI Taxonomy" id="909613"/>
    <lineage>
        <taxon>Bacteria</taxon>
        <taxon>Bacillati</taxon>
        <taxon>Actinomycetota</taxon>
        <taxon>Actinomycetes</taxon>
        <taxon>Pseudonocardiales</taxon>
        <taxon>Pseudonocardiaceae</taxon>
        <taxon>Actinokineospora</taxon>
    </lineage>
</organism>
<evidence type="ECO:0000313" key="1">
    <source>
        <dbReference type="EMBL" id="EWC63771.1"/>
    </source>
</evidence>
<keyword evidence="2" id="KW-1185">Reference proteome</keyword>
<dbReference type="OrthoDB" id="4774779at2"/>
<sequence length="73" mass="7895">MVSEFESTKDTVQEITESAAVHVGRIAQIVTGAIVDIAREIGDLATDVFEMREAKERAAADREPLPTVVDPTP</sequence>
<reference evidence="1 2" key="1">
    <citation type="journal article" date="2014" name="Genome Announc.">
        <title>Draft Genome Sequence of the Antitrypanosomally Active Sponge-Associated Bacterium Actinokineospora sp. Strain EG49.</title>
        <authorList>
            <person name="Harjes J."/>
            <person name="Ryu T."/>
            <person name="Abdelmohsen U.R."/>
            <person name="Moitinho-Silva L."/>
            <person name="Horn H."/>
            <person name="Ravasi T."/>
            <person name="Hentschel U."/>
        </authorList>
    </citation>
    <scope>NUCLEOTIDE SEQUENCE [LARGE SCALE GENOMIC DNA]</scope>
    <source>
        <strain evidence="1 2">EG49</strain>
    </source>
</reference>
<protein>
    <submittedName>
        <fullName evidence="1">Uncharacterized protein</fullName>
    </submittedName>
</protein>
<evidence type="ECO:0000313" key="2">
    <source>
        <dbReference type="Proteomes" id="UP000019277"/>
    </source>
</evidence>
<accession>A0A8E2WXR9</accession>
<dbReference type="eggNOG" id="ENOG5033KCE">
    <property type="taxonomic scope" value="Bacteria"/>
</dbReference>
<gene>
    <name evidence="1" type="ORF">UO65_0909</name>
</gene>
<dbReference type="STRING" id="909613.UO65_0909"/>
<dbReference type="RefSeq" id="WP_035279005.1">
    <property type="nucleotide sequence ID" value="NZ_AYXG01000034.1"/>
</dbReference>
<proteinExistence type="predicted"/>
<dbReference type="EMBL" id="AYXG01000034">
    <property type="protein sequence ID" value="EWC63771.1"/>
    <property type="molecule type" value="Genomic_DNA"/>
</dbReference>